<evidence type="ECO:0000256" key="1">
    <source>
        <dbReference type="SAM" id="MobiDB-lite"/>
    </source>
</evidence>
<dbReference type="OrthoDB" id="266673at2759"/>
<sequence>MPRRLPLLILCLVCILCHSHTFSSTPGVLFAAAQGSTTTGNGFRVCTFTNWMTTQAPTIGFDVVYPSNSIAYTRHNHPLPPEAFFIAHWYVGIIIIVLLVGGAYILLGLWMCYHFKFMDQRKAKAVVVKAYATKGFFDINRYLRRHGIKGGDASRGTEMQMSRSQSFVAGGPFDGESCNESYSDDYGSRSPTPTDEDDGVIEMNPLQREAL</sequence>
<gene>
    <name evidence="4" type="ORF">ABL78_0212</name>
</gene>
<feature type="chain" id="PRO_5005857162" evidence="3">
    <location>
        <begin position="20"/>
        <end position="211"/>
    </location>
</feature>
<name>A0A0N0P923_LEPSE</name>
<reference evidence="4 5" key="1">
    <citation type="journal article" date="2015" name="PLoS Pathog.">
        <title>Leptomonas seymouri: Adaptations to the Dixenous Life Cycle Analyzed by Genome Sequencing, Transcriptome Profiling and Co-infection with Leishmania donovani.</title>
        <authorList>
            <person name="Kraeva N."/>
            <person name="Butenko A."/>
            <person name="Hlavacova J."/>
            <person name="Kostygov A."/>
            <person name="Myskova J."/>
            <person name="Grybchuk D."/>
            <person name="Lestinova T."/>
            <person name="Votypka J."/>
            <person name="Volf P."/>
            <person name="Opperdoes F."/>
            <person name="Flegontov P."/>
            <person name="Lukes J."/>
            <person name="Yurchenko V."/>
        </authorList>
    </citation>
    <scope>NUCLEOTIDE SEQUENCE [LARGE SCALE GENOMIC DNA]</scope>
    <source>
        <strain evidence="4 5">ATCC 30220</strain>
    </source>
</reference>
<comment type="caution">
    <text evidence="4">The sequence shown here is derived from an EMBL/GenBank/DDBJ whole genome shotgun (WGS) entry which is preliminary data.</text>
</comment>
<keyword evidence="2" id="KW-0472">Membrane</keyword>
<keyword evidence="3" id="KW-0732">Signal</keyword>
<evidence type="ECO:0000256" key="2">
    <source>
        <dbReference type="SAM" id="Phobius"/>
    </source>
</evidence>
<dbReference type="AlphaFoldDB" id="A0A0N0P923"/>
<keyword evidence="2" id="KW-1133">Transmembrane helix</keyword>
<evidence type="ECO:0000313" key="5">
    <source>
        <dbReference type="Proteomes" id="UP000038009"/>
    </source>
</evidence>
<dbReference type="OMA" id="DAHIVYP"/>
<keyword evidence="2" id="KW-0812">Transmembrane</keyword>
<organism evidence="4 5">
    <name type="scientific">Leptomonas seymouri</name>
    <dbReference type="NCBI Taxonomy" id="5684"/>
    <lineage>
        <taxon>Eukaryota</taxon>
        <taxon>Discoba</taxon>
        <taxon>Euglenozoa</taxon>
        <taxon>Kinetoplastea</taxon>
        <taxon>Metakinetoplastina</taxon>
        <taxon>Trypanosomatida</taxon>
        <taxon>Trypanosomatidae</taxon>
        <taxon>Leishmaniinae</taxon>
        <taxon>Leptomonas</taxon>
    </lineage>
</organism>
<keyword evidence="5" id="KW-1185">Reference proteome</keyword>
<dbReference type="EMBL" id="LJSK01000003">
    <property type="protein sequence ID" value="KPI90616.1"/>
    <property type="molecule type" value="Genomic_DNA"/>
</dbReference>
<dbReference type="VEuPathDB" id="TriTrypDB:Lsey_0003_0090"/>
<accession>A0A0N0P923</accession>
<dbReference type="Proteomes" id="UP000038009">
    <property type="component" value="Unassembled WGS sequence"/>
</dbReference>
<proteinExistence type="predicted"/>
<feature type="region of interest" description="Disordered" evidence="1">
    <location>
        <begin position="170"/>
        <end position="211"/>
    </location>
</feature>
<feature type="transmembrane region" description="Helical" evidence="2">
    <location>
        <begin position="89"/>
        <end position="113"/>
    </location>
</feature>
<evidence type="ECO:0000256" key="3">
    <source>
        <dbReference type="SAM" id="SignalP"/>
    </source>
</evidence>
<evidence type="ECO:0000313" key="4">
    <source>
        <dbReference type="EMBL" id="KPI90616.1"/>
    </source>
</evidence>
<protein>
    <submittedName>
        <fullName evidence="4">Uncharacterized protein</fullName>
    </submittedName>
</protein>
<feature type="signal peptide" evidence="3">
    <location>
        <begin position="1"/>
        <end position="19"/>
    </location>
</feature>